<dbReference type="GO" id="GO:0003677">
    <property type="term" value="F:DNA binding"/>
    <property type="evidence" value="ECO:0007669"/>
    <property type="project" value="InterPro"/>
</dbReference>
<dbReference type="AlphaFoldDB" id="A0A6C0DTQ2"/>
<protein>
    <recommendedName>
        <fullName evidence="3">Tyr recombinase domain-containing protein</fullName>
    </recommendedName>
</protein>
<keyword evidence="1" id="KW-0233">DNA recombination</keyword>
<evidence type="ECO:0000256" key="1">
    <source>
        <dbReference type="ARBA" id="ARBA00023172"/>
    </source>
</evidence>
<evidence type="ECO:0008006" key="3">
    <source>
        <dbReference type="Google" id="ProtNLM"/>
    </source>
</evidence>
<dbReference type="SUPFAM" id="SSF56349">
    <property type="entry name" value="DNA breaking-rejoining enzymes"/>
    <property type="match status" value="1"/>
</dbReference>
<name>A0A6C0DTQ2_9ZZZZ</name>
<dbReference type="InterPro" id="IPR013762">
    <property type="entry name" value="Integrase-like_cat_sf"/>
</dbReference>
<proteinExistence type="predicted"/>
<dbReference type="EMBL" id="MN739666">
    <property type="protein sequence ID" value="QHT19439.1"/>
    <property type="molecule type" value="Genomic_DNA"/>
</dbReference>
<sequence length="319" mass="35906">MDHFTNTQLADTSRKLYNDKLQKFVAIMQPNASLDSLLDNPATSAAALTASSAITQTSANRHMFYSAVVAYLKHTDKGRKKSQDLKDEWLTIQKTNWETRRQAALDNAPSQANATAAATITWADVIRARDTLPSGSATRLLLSFYTYLPPLRADYFEVVVNPSQAKQKDPKANFVLLNATPPTLTIRDFKTAAKYKEIKHDLPPQLQAELEASLKADPRHYLFVMPTDRTRPYDRNGFSKWANKELKQIFKVPITLTTLRHLYVSTLDFNTTRARDLERIGNSMGHSIAMQKGYQWIVPGPHDPATATPLTQVQDVTSR</sequence>
<dbReference type="InterPro" id="IPR011010">
    <property type="entry name" value="DNA_brk_join_enz"/>
</dbReference>
<reference evidence="2" key="1">
    <citation type="journal article" date="2020" name="Nature">
        <title>Giant virus diversity and host interactions through global metagenomics.</title>
        <authorList>
            <person name="Schulz F."/>
            <person name="Roux S."/>
            <person name="Paez-Espino D."/>
            <person name="Jungbluth S."/>
            <person name="Walsh D.A."/>
            <person name="Denef V.J."/>
            <person name="McMahon K.D."/>
            <person name="Konstantinidis K.T."/>
            <person name="Eloe-Fadrosh E.A."/>
            <person name="Kyrpides N.C."/>
            <person name="Woyke T."/>
        </authorList>
    </citation>
    <scope>NUCLEOTIDE SEQUENCE</scope>
    <source>
        <strain evidence="2">GVMAG-M-3300023174-57</strain>
    </source>
</reference>
<evidence type="ECO:0000313" key="2">
    <source>
        <dbReference type="EMBL" id="QHT19439.1"/>
    </source>
</evidence>
<dbReference type="GO" id="GO:0006310">
    <property type="term" value="P:DNA recombination"/>
    <property type="evidence" value="ECO:0007669"/>
    <property type="project" value="UniProtKB-KW"/>
</dbReference>
<dbReference type="Gene3D" id="1.10.443.10">
    <property type="entry name" value="Intergrase catalytic core"/>
    <property type="match status" value="1"/>
</dbReference>
<accession>A0A6C0DTQ2</accession>
<dbReference type="GO" id="GO:0015074">
    <property type="term" value="P:DNA integration"/>
    <property type="evidence" value="ECO:0007669"/>
    <property type="project" value="InterPro"/>
</dbReference>
<organism evidence="2">
    <name type="scientific">viral metagenome</name>
    <dbReference type="NCBI Taxonomy" id="1070528"/>
    <lineage>
        <taxon>unclassified sequences</taxon>
        <taxon>metagenomes</taxon>
        <taxon>organismal metagenomes</taxon>
    </lineage>
</organism>